<dbReference type="Proteomes" id="UP000000758">
    <property type="component" value="Chromosome"/>
</dbReference>
<dbReference type="AlphaFoldDB" id="A0RVP7"/>
<dbReference type="InterPro" id="IPR004088">
    <property type="entry name" value="KH_dom_type_1"/>
</dbReference>
<reference evidence="4 5" key="1">
    <citation type="journal article" date="2006" name="Proc. Natl. Acad. Sci. U.S.A.">
        <title>Genomic analysis of the uncultivated marine crenarchaeote Cenarchaeum symbiosum.</title>
        <authorList>
            <person name="Hallam S.J."/>
            <person name="Konstantinidis K.T."/>
            <person name="Putnam N."/>
            <person name="Schleper C."/>
            <person name="Watanabe Y."/>
            <person name="Sugahara J."/>
            <person name="Preston C."/>
            <person name="de la Torre J."/>
            <person name="Richardson P.M."/>
            <person name="DeLong E.F."/>
        </authorList>
    </citation>
    <scope>NUCLEOTIDE SEQUENCE [LARGE SCALE GENOMIC DNA]</scope>
    <source>
        <strain evidence="5">A</strain>
    </source>
</reference>
<dbReference type="SMART" id="SM00322">
    <property type="entry name" value="KH"/>
    <property type="match status" value="2"/>
</dbReference>
<evidence type="ECO:0000259" key="3">
    <source>
        <dbReference type="SMART" id="SM00322"/>
    </source>
</evidence>
<protein>
    <submittedName>
        <fullName evidence="4">RNA-binding protein</fullName>
    </submittedName>
</protein>
<dbReference type="SUPFAM" id="SSF54791">
    <property type="entry name" value="Eukaryotic type KH-domain (KH-domain type I)"/>
    <property type="match status" value="2"/>
</dbReference>
<evidence type="ECO:0000313" key="5">
    <source>
        <dbReference type="Proteomes" id="UP000000758"/>
    </source>
</evidence>
<keyword evidence="5" id="KW-1185">Reference proteome</keyword>
<dbReference type="NCBIfam" id="TIGR03665">
    <property type="entry name" value="arCOG04150"/>
    <property type="match status" value="1"/>
</dbReference>
<dbReference type="GO" id="GO:0003723">
    <property type="term" value="F:RNA binding"/>
    <property type="evidence" value="ECO:0007669"/>
    <property type="project" value="UniProtKB-UniRule"/>
</dbReference>
<keyword evidence="1 2" id="KW-0694">RNA-binding</keyword>
<dbReference type="KEGG" id="csy:CENSYa_0781"/>
<name>A0RVP7_CENSY</name>
<dbReference type="PANTHER" id="PTHR12826">
    <property type="entry name" value="RIBONUCLEASE Y"/>
    <property type="match status" value="1"/>
</dbReference>
<dbReference type="Pfam" id="PF00013">
    <property type="entry name" value="KH_1"/>
    <property type="match status" value="1"/>
</dbReference>
<dbReference type="InterPro" id="IPR036612">
    <property type="entry name" value="KH_dom_type_1_sf"/>
</dbReference>
<dbReference type="PATRIC" id="fig|414004.10.peg.720"/>
<sequence length="194" mass="20733">MILEKRVRIPSERIAVLIGRKGSSKAMIEQSCGVSLKVDSETGEATVTCTDAEHAAGAFAASEVVSAIGRGFSPENAMTLLDEESALHVVDLREFAGRSPAQIARVKSRIIGAGGRARRNIEALSGTSISVYGRTVSIIGRADKLRLAVDAISRLSEGSMHGSVYGRLESARRREKSERMILWEGGGPPKVRAD</sequence>
<dbReference type="Pfam" id="PF22891">
    <property type="entry name" value="KH_PNO1_2nd"/>
    <property type="match status" value="1"/>
</dbReference>
<proteinExistence type="predicted"/>
<feature type="domain" description="K Homology" evidence="3">
    <location>
        <begin position="1"/>
        <end position="70"/>
    </location>
</feature>
<dbReference type="InterPro" id="IPR004087">
    <property type="entry name" value="KH_dom"/>
</dbReference>
<dbReference type="CDD" id="cd22389">
    <property type="entry name" value="KH-I_Dim2p_like_rpt1"/>
    <property type="match status" value="1"/>
</dbReference>
<dbReference type="PANTHER" id="PTHR12826:SF13">
    <property type="entry name" value="RNA-BINDING PROTEIN PNO1"/>
    <property type="match status" value="1"/>
</dbReference>
<evidence type="ECO:0000256" key="2">
    <source>
        <dbReference type="PROSITE-ProRule" id="PRU00117"/>
    </source>
</evidence>
<evidence type="ECO:0000313" key="4">
    <source>
        <dbReference type="EMBL" id="ABK77414.1"/>
    </source>
</evidence>
<organism evidence="4 5">
    <name type="scientific">Cenarchaeum symbiosum (strain A)</name>
    <dbReference type="NCBI Taxonomy" id="414004"/>
    <lineage>
        <taxon>Archaea</taxon>
        <taxon>Nitrososphaerota</taxon>
        <taxon>Candidatus Cenarchaeales</taxon>
        <taxon>Candidatus Cenarchaeaceae</taxon>
        <taxon>Candidatus Cenarchaeum</taxon>
    </lineage>
</organism>
<gene>
    <name evidence="4" type="ordered locus">CENSYa_0781</name>
</gene>
<dbReference type="FunFam" id="3.30.1370.10:FF:000076">
    <property type="entry name" value="KH domain protein"/>
    <property type="match status" value="1"/>
</dbReference>
<accession>A0RVP7</accession>
<dbReference type="STRING" id="414004.CENSYa_0781"/>
<dbReference type="InterPro" id="IPR055211">
    <property type="entry name" value="KH_PNO1_2nd"/>
</dbReference>
<feature type="domain" description="K Homology" evidence="3">
    <location>
        <begin position="84"/>
        <end position="157"/>
    </location>
</feature>
<dbReference type="EMBL" id="DP000238">
    <property type="protein sequence ID" value="ABK77414.1"/>
    <property type="molecule type" value="Genomic_DNA"/>
</dbReference>
<dbReference type="InterPro" id="IPR019964">
    <property type="entry name" value="KH_domain_protein_archaea"/>
</dbReference>
<dbReference type="HOGENOM" id="CLU_064992_3_0_2"/>
<evidence type="ECO:0000256" key="1">
    <source>
        <dbReference type="ARBA" id="ARBA00022884"/>
    </source>
</evidence>
<dbReference type="CDD" id="cd22390">
    <property type="entry name" value="KH-I_Dim2p_like_rpt2"/>
    <property type="match status" value="1"/>
</dbReference>
<dbReference type="Gene3D" id="3.30.1370.10">
    <property type="entry name" value="K Homology domain, type 1"/>
    <property type="match status" value="2"/>
</dbReference>
<dbReference type="PROSITE" id="PS50084">
    <property type="entry name" value="KH_TYPE_1"/>
    <property type="match status" value="1"/>
</dbReference>
<dbReference type="EnsemblBacteria" id="ABK77414">
    <property type="protein sequence ID" value="ABK77414"/>
    <property type="gene ID" value="CENSYa_0781"/>
</dbReference>